<feature type="chain" id="PRO_5019339983" evidence="1">
    <location>
        <begin position="23"/>
        <end position="1074"/>
    </location>
</feature>
<dbReference type="Pfam" id="PF18998">
    <property type="entry name" value="Flg_new_2"/>
    <property type="match status" value="2"/>
</dbReference>
<accession>A0A443YNY0</accession>
<evidence type="ECO:0000259" key="3">
    <source>
        <dbReference type="Pfam" id="PF18998"/>
    </source>
</evidence>
<dbReference type="Pfam" id="PF18962">
    <property type="entry name" value="Por_Secre_tail"/>
    <property type="match status" value="1"/>
</dbReference>
<proteinExistence type="predicted"/>
<dbReference type="InterPro" id="IPR012334">
    <property type="entry name" value="Pectin_lyas_fold"/>
</dbReference>
<feature type="domain" description="Secretion system C-terminal sorting" evidence="2">
    <location>
        <begin position="998"/>
        <end position="1064"/>
    </location>
</feature>
<keyword evidence="5" id="KW-1185">Reference proteome</keyword>
<feature type="domain" description="Bacterial repeat" evidence="3">
    <location>
        <begin position="321"/>
        <end position="389"/>
    </location>
</feature>
<evidence type="ECO:0000256" key="1">
    <source>
        <dbReference type="SAM" id="SignalP"/>
    </source>
</evidence>
<dbReference type="Pfam" id="PF14592">
    <property type="entry name" value="Chondroitinas_B"/>
    <property type="match status" value="1"/>
</dbReference>
<dbReference type="Gene3D" id="2.160.20.10">
    <property type="entry name" value="Single-stranded right-handed beta-helix, Pectin lyase-like"/>
    <property type="match status" value="1"/>
</dbReference>
<dbReference type="AlphaFoldDB" id="A0A443YNY0"/>
<protein>
    <submittedName>
        <fullName evidence="4">T9SS type A sorting domain-containing protein</fullName>
    </submittedName>
</protein>
<dbReference type="RefSeq" id="WP_113648211.1">
    <property type="nucleotide sequence ID" value="NZ_QMHN01000005.1"/>
</dbReference>
<sequence length="1074" mass="117120">MKLAIYYVVALVLLQFSLMAQTAVKTSFEAPTYITGNVNSQNLWAVASGNASISNAKSKTGSSALSFNNSNSALAVNFIPYSGTVTGIRDIFYTDMWINPVAFATKGIYLTAYDQYGGSLKRIYIVEFTLDNKIKVSNGGTQVEVGTWTTNQWTRISIRTDLTAEKFKIAINGVLNAADFAMREAYVPTASSGRAATYKEFHSLRINHTTDTQLASSDFTIDDLYIGKSPIPDVSFLPSSTARIINIEQPSYGSISLNPSQASYQINDQVTATLTLPQGYKNDGWTGDLAGTELSKTFNITNNMVIGANVVIDNTAPPAEYVVTVTQPSNGLITLSPAPTNGKYSSETAVTATIAVESCYQFNGWTGGLSGTQFSKTFTVNSDLSIGANVAINTTPGVVRNVASVAEFKTALLQMNPGDVIVVEDGSYDLSSLTINRSACPNRPIVIKARNQGQAILNGATALVLDGLQYVTLQGFSFKSANVGTGIKMLNCSRVRITRNSFTLDETNISSCNWLYIGDTFASTAPLKSGHNRIDYNLFEGKTKSGKFILLDGNINQQTQYDTISYNIFRNNGPREENEKETIRIGVSTLSQSNGYTLVEYNLFEDCDGDPEIVSVKSFANTVRFNTFRRCLGTVCLRQGNNSVVEGNYFFGEGKTAVYTNENGNSSIIGCGGVRVYGKNHKIFNNYFSGLTGSIFDAAVTITNGDAYNVENPTDLAKHYVPENVEVVFNTFVNNKSNIEIGYKYDKAPINCLIANNIVKENATQIVKAYSPEALAGVSFNNNIMYATNAASIGISVPASQIKNIDPLLEQPVCNGAGCELKKAYEVLRLSTASPAINASVGTFSYVLSDYEKQNRIGAADIGADEYDRNNAIAISALDGSNVGPNATSFDYSYFTVLPIKLVSFNAFYNKQQVDVRWSVAMQEKVQRYEIEWRTDFSDFKKIAETKAVDGKLNYTANHLTPEVGHNYYRLKTVDEDGATAFFEEKVVNVFANSSVKIYPNPATKEFKLDFGYTPSKSVKLKLVNSIGKNVLEMVMAPASSYQVPISNLVKGIYFVQIIEEGKQPVSLPIVINP</sequence>
<dbReference type="EMBL" id="SAYW01000005">
    <property type="protein sequence ID" value="RWU05446.1"/>
    <property type="molecule type" value="Genomic_DNA"/>
</dbReference>
<gene>
    <name evidence="4" type="ORF">DPV69_14935</name>
</gene>
<feature type="domain" description="Bacterial repeat" evidence="3">
    <location>
        <begin position="250"/>
        <end position="308"/>
    </location>
</feature>
<reference evidence="4 5" key="1">
    <citation type="submission" date="2018-06" db="EMBL/GenBank/DDBJ databases">
        <title>Pedobacter endophyticus sp. nov., an endophytic bacterium isolated from a leaf of Triticum aestivum.</title>
        <authorList>
            <person name="Zhang L."/>
        </authorList>
    </citation>
    <scope>NUCLEOTIDE SEQUENCE [LARGE SCALE GENOMIC DNA]</scope>
    <source>
        <strain evidence="4 5">CM134L-2</strain>
    </source>
</reference>
<dbReference type="OrthoDB" id="6475864at2"/>
<name>A0A443YNY0_9SPHI</name>
<feature type="signal peptide" evidence="1">
    <location>
        <begin position="1"/>
        <end position="22"/>
    </location>
</feature>
<dbReference type="CDD" id="cd14251">
    <property type="entry name" value="PL-6"/>
    <property type="match status" value="1"/>
</dbReference>
<comment type="caution">
    <text evidence="4">The sequence shown here is derived from an EMBL/GenBank/DDBJ whole genome shotgun (WGS) entry which is preliminary data.</text>
</comment>
<dbReference type="Proteomes" id="UP000284120">
    <property type="component" value="Unassembled WGS sequence"/>
</dbReference>
<dbReference type="InterPro" id="IPR044060">
    <property type="entry name" value="Bacterial_rp_domain"/>
</dbReference>
<dbReference type="SUPFAM" id="SSF51126">
    <property type="entry name" value="Pectin lyase-like"/>
    <property type="match status" value="1"/>
</dbReference>
<evidence type="ECO:0000313" key="5">
    <source>
        <dbReference type="Proteomes" id="UP000284120"/>
    </source>
</evidence>
<dbReference type="NCBIfam" id="TIGR04183">
    <property type="entry name" value="Por_Secre_tail"/>
    <property type="match status" value="1"/>
</dbReference>
<organism evidence="4 5">
    <name type="scientific">Pedobacter chitinilyticus</name>
    <dbReference type="NCBI Taxonomy" id="2233776"/>
    <lineage>
        <taxon>Bacteria</taxon>
        <taxon>Pseudomonadati</taxon>
        <taxon>Bacteroidota</taxon>
        <taxon>Sphingobacteriia</taxon>
        <taxon>Sphingobacteriales</taxon>
        <taxon>Sphingobacteriaceae</taxon>
        <taxon>Pedobacter</taxon>
    </lineage>
</organism>
<evidence type="ECO:0000259" key="2">
    <source>
        <dbReference type="Pfam" id="PF18962"/>
    </source>
</evidence>
<evidence type="ECO:0000313" key="4">
    <source>
        <dbReference type="EMBL" id="RWU05446.1"/>
    </source>
</evidence>
<dbReference type="InterPro" id="IPR039513">
    <property type="entry name" value="PL-6"/>
</dbReference>
<keyword evidence="1" id="KW-0732">Signal</keyword>
<dbReference type="InterPro" id="IPR011050">
    <property type="entry name" value="Pectin_lyase_fold/virulence"/>
</dbReference>
<dbReference type="InterPro" id="IPR026444">
    <property type="entry name" value="Secre_tail"/>
</dbReference>